<dbReference type="Proteomes" id="UP000428328">
    <property type="component" value="Chromosome"/>
</dbReference>
<dbReference type="EMBL" id="CP046400">
    <property type="protein sequence ID" value="QGY41840.1"/>
    <property type="molecule type" value="Genomic_DNA"/>
</dbReference>
<feature type="domain" description="SAF" evidence="2">
    <location>
        <begin position="11"/>
        <end position="86"/>
    </location>
</feature>
<dbReference type="RefSeq" id="WP_158950474.1">
    <property type="nucleotide sequence ID" value="NZ_CP046400.1"/>
</dbReference>
<dbReference type="Pfam" id="PF08666">
    <property type="entry name" value="SAF"/>
    <property type="match status" value="1"/>
</dbReference>
<dbReference type="InterPro" id="IPR044144">
    <property type="entry name" value="SAF_UxaA/GarD"/>
</dbReference>
<reference evidence="3 4" key="1">
    <citation type="submission" date="2019-11" db="EMBL/GenBank/DDBJ databases">
        <authorList>
            <person name="Zheng R.K."/>
            <person name="Sun C.M."/>
        </authorList>
    </citation>
    <scope>NUCLEOTIDE SEQUENCE [LARGE SCALE GENOMIC DNA]</scope>
    <source>
        <strain evidence="3 4">SRB007</strain>
    </source>
</reference>
<evidence type="ECO:0000256" key="1">
    <source>
        <dbReference type="ARBA" id="ARBA00023239"/>
    </source>
</evidence>
<keyword evidence="1" id="KW-0456">Lyase</keyword>
<keyword evidence="4" id="KW-1185">Reference proteome</keyword>
<dbReference type="GO" id="GO:0016829">
    <property type="term" value="F:lyase activity"/>
    <property type="evidence" value="ECO:0007669"/>
    <property type="project" value="UniProtKB-KW"/>
</dbReference>
<sequence length="99" mass="10330">MKALIVMSSKDNVGNAIEDIVGGDEVSYTVDGAQHVITAQDEIPFGFKAAVQDIPAGGDIIKYKEVVGRAAVDIKAGECVHIHNVEGKRGRGDIPGGQA</sequence>
<dbReference type="InterPro" id="IPR013974">
    <property type="entry name" value="SAF"/>
</dbReference>
<evidence type="ECO:0000259" key="2">
    <source>
        <dbReference type="SMART" id="SM00858"/>
    </source>
</evidence>
<dbReference type="Gene3D" id="2.30.130.110">
    <property type="match status" value="1"/>
</dbReference>
<dbReference type="CDD" id="cd11613">
    <property type="entry name" value="SAF_AH_GD"/>
    <property type="match status" value="1"/>
</dbReference>
<accession>A0A6I6JLM2</accession>
<organism evidence="3 4">
    <name type="scientific">Pseudodesulfovibrio cashew</name>
    <dbReference type="NCBI Taxonomy" id="2678688"/>
    <lineage>
        <taxon>Bacteria</taxon>
        <taxon>Pseudomonadati</taxon>
        <taxon>Thermodesulfobacteriota</taxon>
        <taxon>Desulfovibrionia</taxon>
        <taxon>Desulfovibrionales</taxon>
        <taxon>Desulfovibrionaceae</taxon>
    </lineage>
</organism>
<gene>
    <name evidence="3" type="ORF">GM415_17500</name>
</gene>
<dbReference type="AlphaFoldDB" id="A0A6I6JLM2"/>
<evidence type="ECO:0000313" key="4">
    <source>
        <dbReference type="Proteomes" id="UP000428328"/>
    </source>
</evidence>
<protein>
    <submittedName>
        <fullName evidence="3">D-galactarate dehydratase</fullName>
    </submittedName>
</protein>
<evidence type="ECO:0000313" key="3">
    <source>
        <dbReference type="EMBL" id="QGY41840.1"/>
    </source>
</evidence>
<dbReference type="KEGG" id="psel:GM415_17500"/>
<dbReference type="SMART" id="SM00858">
    <property type="entry name" value="SAF"/>
    <property type="match status" value="1"/>
</dbReference>
<name>A0A6I6JLM2_9BACT</name>
<proteinExistence type="predicted"/>